<dbReference type="Pfam" id="PF08240">
    <property type="entry name" value="ADH_N"/>
    <property type="match status" value="1"/>
</dbReference>
<dbReference type="SUPFAM" id="SSF51735">
    <property type="entry name" value="NAD(P)-binding Rossmann-fold domains"/>
    <property type="match status" value="1"/>
</dbReference>
<gene>
    <name evidence="3" type="ORF">J2X26_003871</name>
</gene>
<keyword evidence="1" id="KW-0521">NADP</keyword>
<dbReference type="SUPFAM" id="SSF50129">
    <property type="entry name" value="GroES-like"/>
    <property type="match status" value="1"/>
</dbReference>
<reference evidence="3 4" key="1">
    <citation type="submission" date="2023-07" db="EMBL/GenBank/DDBJ databases">
        <title>Sorghum-associated microbial communities from plants grown in Nebraska, USA.</title>
        <authorList>
            <person name="Schachtman D."/>
        </authorList>
    </citation>
    <scope>NUCLEOTIDE SEQUENCE [LARGE SCALE GENOMIC DNA]</scope>
    <source>
        <strain evidence="3 4">BE332</strain>
    </source>
</reference>
<evidence type="ECO:0000259" key="2">
    <source>
        <dbReference type="SMART" id="SM00829"/>
    </source>
</evidence>
<sequence>MKTIMIDTFGGPEVLRSAEVPVPEPGTGQVRVRVLAAGVNGIDGKIRSGVFPGSALPAALGIEIAGVVDALGAGVDDVLVGDTVVGWADPPAGGYAEAALTSTYAPVPAGLDPVDAVTVPVAGETARRVLRELAVQTGETLLVHGASGSVGELATQLAVARGVHVVGTASADHQDRVAALGATPTTYGAGLVDRVRAVAPDGIDAVLDTTGRGVLPDSIELRGGTERIVTIADPAAFALGIAFSSTAERSVPELAELLGQRARGELTTTIGGVFPLDDVRRAAELNDAGRGGGKLVLVP</sequence>
<feature type="domain" description="Enoyl reductase (ER)" evidence="2">
    <location>
        <begin position="10"/>
        <end position="297"/>
    </location>
</feature>
<protein>
    <submittedName>
        <fullName evidence="3">NADPH:quinone reductase-like Zn-dependent oxidoreductase</fullName>
    </submittedName>
</protein>
<dbReference type="InterPro" id="IPR011032">
    <property type="entry name" value="GroES-like_sf"/>
</dbReference>
<dbReference type="RefSeq" id="WP_307494335.1">
    <property type="nucleotide sequence ID" value="NZ_JAUSVB010000006.1"/>
</dbReference>
<dbReference type="Gene3D" id="3.90.180.10">
    <property type="entry name" value="Medium-chain alcohol dehydrogenases, catalytic domain"/>
    <property type="match status" value="1"/>
</dbReference>
<dbReference type="InterPro" id="IPR036291">
    <property type="entry name" value="NAD(P)-bd_dom_sf"/>
</dbReference>
<dbReference type="InterPro" id="IPR013149">
    <property type="entry name" value="ADH-like_C"/>
</dbReference>
<dbReference type="EMBL" id="JAUSVB010000006">
    <property type="protein sequence ID" value="MDQ0375533.1"/>
    <property type="molecule type" value="Genomic_DNA"/>
</dbReference>
<dbReference type="SMART" id="SM00829">
    <property type="entry name" value="PKS_ER"/>
    <property type="match status" value="1"/>
</dbReference>
<name>A0ABU0EKE2_9CELL</name>
<dbReference type="CDD" id="cd05289">
    <property type="entry name" value="MDR_like_2"/>
    <property type="match status" value="1"/>
</dbReference>
<evidence type="ECO:0000256" key="1">
    <source>
        <dbReference type="ARBA" id="ARBA00022857"/>
    </source>
</evidence>
<dbReference type="InterPro" id="IPR013154">
    <property type="entry name" value="ADH-like_N"/>
</dbReference>
<dbReference type="PANTHER" id="PTHR44154">
    <property type="entry name" value="QUINONE OXIDOREDUCTASE"/>
    <property type="match status" value="1"/>
</dbReference>
<evidence type="ECO:0000313" key="4">
    <source>
        <dbReference type="Proteomes" id="UP001239626"/>
    </source>
</evidence>
<organism evidence="3 4">
    <name type="scientific">Cellulomonas humilata</name>
    <dbReference type="NCBI Taxonomy" id="144055"/>
    <lineage>
        <taxon>Bacteria</taxon>
        <taxon>Bacillati</taxon>
        <taxon>Actinomycetota</taxon>
        <taxon>Actinomycetes</taxon>
        <taxon>Micrococcales</taxon>
        <taxon>Cellulomonadaceae</taxon>
        <taxon>Cellulomonas</taxon>
    </lineage>
</organism>
<dbReference type="InterPro" id="IPR051603">
    <property type="entry name" value="Zinc-ADH_QOR/CCCR"/>
</dbReference>
<keyword evidence="4" id="KW-1185">Reference proteome</keyword>
<evidence type="ECO:0000313" key="3">
    <source>
        <dbReference type="EMBL" id="MDQ0375533.1"/>
    </source>
</evidence>
<dbReference type="PANTHER" id="PTHR44154:SF1">
    <property type="entry name" value="QUINONE OXIDOREDUCTASE"/>
    <property type="match status" value="1"/>
</dbReference>
<dbReference type="Proteomes" id="UP001239626">
    <property type="component" value="Unassembled WGS sequence"/>
</dbReference>
<proteinExistence type="predicted"/>
<accession>A0ABU0EKE2</accession>
<dbReference type="Pfam" id="PF00107">
    <property type="entry name" value="ADH_zinc_N"/>
    <property type="match status" value="1"/>
</dbReference>
<dbReference type="InterPro" id="IPR020843">
    <property type="entry name" value="ER"/>
</dbReference>
<comment type="caution">
    <text evidence="3">The sequence shown here is derived from an EMBL/GenBank/DDBJ whole genome shotgun (WGS) entry which is preliminary data.</text>
</comment>
<dbReference type="Gene3D" id="3.40.50.720">
    <property type="entry name" value="NAD(P)-binding Rossmann-like Domain"/>
    <property type="match status" value="1"/>
</dbReference>